<protein>
    <submittedName>
        <fullName evidence="1">SRPBCC family protein</fullName>
    </submittedName>
</protein>
<proteinExistence type="predicted"/>
<dbReference type="RefSeq" id="WP_199701704.1">
    <property type="nucleotide sequence ID" value="NZ_JAEMNV010000001.1"/>
</dbReference>
<evidence type="ECO:0000313" key="1">
    <source>
        <dbReference type="EMBL" id="MBJ8337782.1"/>
    </source>
</evidence>
<dbReference type="Pfam" id="PF10604">
    <property type="entry name" value="Polyketide_cyc2"/>
    <property type="match status" value="1"/>
</dbReference>
<organism evidence="1 2">
    <name type="scientific">Antrihabitans stalagmiti</name>
    <dbReference type="NCBI Taxonomy" id="2799499"/>
    <lineage>
        <taxon>Bacteria</taxon>
        <taxon>Bacillati</taxon>
        <taxon>Actinomycetota</taxon>
        <taxon>Actinomycetes</taxon>
        <taxon>Mycobacteriales</taxon>
        <taxon>Nocardiaceae</taxon>
        <taxon>Antrihabitans</taxon>
    </lineage>
</organism>
<evidence type="ECO:0000313" key="2">
    <source>
        <dbReference type="Proteomes" id="UP000655868"/>
    </source>
</evidence>
<accession>A0A934NM86</accession>
<dbReference type="InterPro" id="IPR023393">
    <property type="entry name" value="START-like_dom_sf"/>
</dbReference>
<keyword evidence="2" id="KW-1185">Reference proteome</keyword>
<dbReference type="Gene3D" id="3.30.530.20">
    <property type="match status" value="1"/>
</dbReference>
<comment type="caution">
    <text evidence="1">The sequence shown here is derived from an EMBL/GenBank/DDBJ whole genome shotgun (WGS) entry which is preliminary data.</text>
</comment>
<dbReference type="CDD" id="cd07812">
    <property type="entry name" value="SRPBCC"/>
    <property type="match status" value="1"/>
</dbReference>
<dbReference type="AlphaFoldDB" id="A0A934NM86"/>
<dbReference type="Proteomes" id="UP000655868">
    <property type="component" value="Unassembled WGS sequence"/>
</dbReference>
<name>A0A934NM86_9NOCA</name>
<dbReference type="InterPro" id="IPR019587">
    <property type="entry name" value="Polyketide_cyclase/dehydratase"/>
</dbReference>
<dbReference type="SUPFAM" id="SSF55961">
    <property type="entry name" value="Bet v1-like"/>
    <property type="match status" value="1"/>
</dbReference>
<sequence>MTDQASVVIDAPVQQIWDLVTDISGMGRWSSENRSGCWLGGVAGPRVGAWFVGVNRIGPVVWATPCEVTVSNPFEHFEFQVHIVGPRWGYRLEPHERGTLLTEYREWSYTSAFNRALRWSGPVGRLRDNHALHGLPGTLAALKAHAESQSAT</sequence>
<reference evidence="1" key="1">
    <citation type="submission" date="2020-12" db="EMBL/GenBank/DDBJ databases">
        <title>Antrihabitans popcorni sp. nov. and Antrihabitans auranticaus sp. nov., isolated from a larva cave.</title>
        <authorList>
            <person name="Lee S.D."/>
            <person name="Kim I.S."/>
        </authorList>
    </citation>
    <scope>NUCLEOTIDE SEQUENCE</scope>
    <source>
        <strain evidence="1">YC3-6</strain>
    </source>
</reference>
<gene>
    <name evidence="1" type="ORF">JGU71_02690</name>
</gene>
<dbReference type="EMBL" id="JAEMNV010000001">
    <property type="protein sequence ID" value="MBJ8337782.1"/>
    <property type="molecule type" value="Genomic_DNA"/>
</dbReference>